<dbReference type="Pfam" id="PF00013">
    <property type="entry name" value="KH_1"/>
    <property type="match status" value="3"/>
</dbReference>
<dbReference type="InterPro" id="IPR004087">
    <property type="entry name" value="KH_dom"/>
</dbReference>
<feature type="compositionally biased region" description="Polar residues" evidence="3">
    <location>
        <begin position="20"/>
        <end position="29"/>
    </location>
</feature>
<dbReference type="Gene3D" id="3.30.1370.10">
    <property type="entry name" value="K Homology domain, type 1"/>
    <property type="match status" value="3"/>
</dbReference>
<dbReference type="Proteomes" id="UP000659654">
    <property type="component" value="Unassembled WGS sequence"/>
</dbReference>
<dbReference type="OrthoDB" id="441329at2759"/>
<dbReference type="SMR" id="A0A1I7RTE1"/>
<dbReference type="PROSITE" id="PS50084">
    <property type="entry name" value="KH_TYPE_1"/>
    <property type="match status" value="3"/>
</dbReference>
<reference evidence="8" key="1">
    <citation type="submission" date="2016-11" db="UniProtKB">
        <authorList>
            <consortium name="WormBaseParasite"/>
        </authorList>
    </citation>
    <scope>IDENTIFICATION</scope>
</reference>
<dbReference type="SMART" id="SM00322">
    <property type="entry name" value="KH"/>
    <property type="match status" value="3"/>
</dbReference>
<dbReference type="eggNOG" id="KOG2191">
    <property type="taxonomic scope" value="Eukaryota"/>
</dbReference>
<evidence type="ECO:0000256" key="3">
    <source>
        <dbReference type="SAM" id="MobiDB-lite"/>
    </source>
</evidence>
<feature type="domain" description="K Homology" evidence="4">
    <location>
        <begin position="426"/>
        <end position="499"/>
    </location>
</feature>
<keyword evidence="2" id="KW-0694">RNA-binding</keyword>
<dbReference type="SUPFAM" id="SSF54791">
    <property type="entry name" value="Eukaryotic type KH-domain (KH-domain type I)"/>
    <property type="match status" value="3"/>
</dbReference>
<name>A0A1I7RTE1_BURXY</name>
<evidence type="ECO:0000256" key="2">
    <source>
        <dbReference type="PROSITE-ProRule" id="PRU00117"/>
    </source>
</evidence>
<protein>
    <submittedName>
        <fullName evidence="5">(pine wood nematode) hypothetical protein</fullName>
    </submittedName>
</protein>
<dbReference type="PANTHER" id="PTHR10288">
    <property type="entry name" value="KH DOMAIN CONTAINING RNA BINDING PROTEIN"/>
    <property type="match status" value="1"/>
</dbReference>
<feature type="domain" description="K Homology" evidence="4">
    <location>
        <begin position="40"/>
        <end position="113"/>
    </location>
</feature>
<accession>A0A1I7RTE1</accession>
<dbReference type="InterPro" id="IPR004088">
    <property type="entry name" value="KH_dom_type_1"/>
</dbReference>
<organism evidence="6 8">
    <name type="scientific">Bursaphelenchus xylophilus</name>
    <name type="common">Pinewood nematode worm</name>
    <name type="synonym">Aphelenchoides xylophilus</name>
    <dbReference type="NCBI Taxonomy" id="6326"/>
    <lineage>
        <taxon>Eukaryota</taxon>
        <taxon>Metazoa</taxon>
        <taxon>Ecdysozoa</taxon>
        <taxon>Nematoda</taxon>
        <taxon>Chromadorea</taxon>
        <taxon>Rhabditida</taxon>
        <taxon>Tylenchina</taxon>
        <taxon>Tylenchomorpha</taxon>
        <taxon>Aphelenchoidea</taxon>
        <taxon>Aphelenchoididae</taxon>
        <taxon>Bursaphelenchus</taxon>
    </lineage>
</organism>
<evidence type="ECO:0000259" key="4">
    <source>
        <dbReference type="SMART" id="SM00322"/>
    </source>
</evidence>
<dbReference type="AlphaFoldDB" id="A0A1I7RTE1"/>
<sequence length="517" mass="55371">MSEPKTETDFETPAVVVGQKRSNSENGSGPASKKPNTGDPEVQVKVLIPAGAVGALIGKGGEAMRQLKTDSGCRVQMSKNQEMFHNTNERICLVKGKVTACMMVMKVILEKIQEKIESNNPADPFDLKGLNRPNEMKIVVPNTSAGMVIGKSGASIKEIRESTGANIQVYPKAGSEEAKQSMERVITVGAEQNQVLLDAISKVLEKVAADPLHAQEAQKTEQYPSSQSFAFGRVDSTPAFGGLSSFGGSTQSVWQSQTSIGEFQDNKPYLSDNGFNKSSSFTPQIKYNGVPVLNNNEVISFLDNLQGTLRTSGFTESAVAEIMQAMNVLARYNIMGLGLGLGVATMAQSRQSEPSHQILSNPGQSMPQRYDLTQSMISNNGLSSILDNDRSESLNQPGGVLIDVLGQSNSVNESFAATVIKERVNEDGRLELEVPDAIVGAVLGPKAKTLVEIQQLSGCKVEVHKRGTGNASTGHRLISLTGSPSAIANGRQMVEKVINNEQARRQPASNMVRSGFA</sequence>
<keyword evidence="1" id="KW-0677">Repeat</keyword>
<feature type="region of interest" description="Disordered" evidence="3">
    <location>
        <begin position="1"/>
        <end position="40"/>
    </location>
</feature>
<feature type="domain" description="K Homology" evidence="4">
    <location>
        <begin position="132"/>
        <end position="208"/>
    </location>
</feature>
<proteinExistence type="predicted"/>
<dbReference type="GO" id="GO:0003723">
    <property type="term" value="F:RNA binding"/>
    <property type="evidence" value="ECO:0007669"/>
    <property type="project" value="UniProtKB-UniRule"/>
</dbReference>
<evidence type="ECO:0000313" key="6">
    <source>
        <dbReference type="Proteomes" id="UP000095284"/>
    </source>
</evidence>
<evidence type="ECO:0000313" key="7">
    <source>
        <dbReference type="Proteomes" id="UP000659654"/>
    </source>
</evidence>
<dbReference type="EMBL" id="CAJFDI010000005">
    <property type="protein sequence ID" value="CAD5231356.1"/>
    <property type="molecule type" value="Genomic_DNA"/>
</dbReference>
<reference evidence="5" key="2">
    <citation type="submission" date="2020-09" db="EMBL/GenBank/DDBJ databases">
        <authorList>
            <person name="Kikuchi T."/>
        </authorList>
    </citation>
    <scope>NUCLEOTIDE SEQUENCE</scope>
    <source>
        <strain evidence="5">Ka4C1</strain>
    </source>
</reference>
<dbReference type="EMBL" id="CAJFCV020000005">
    <property type="protein sequence ID" value="CAG9122486.1"/>
    <property type="molecule type" value="Genomic_DNA"/>
</dbReference>
<dbReference type="WBParaSite" id="BXY_0399600.1">
    <property type="protein sequence ID" value="BXY_0399600.1"/>
    <property type="gene ID" value="BXY_0399600"/>
</dbReference>
<dbReference type="Proteomes" id="UP000095284">
    <property type="component" value="Unplaced"/>
</dbReference>
<dbReference type="InterPro" id="IPR036612">
    <property type="entry name" value="KH_dom_type_1_sf"/>
</dbReference>
<evidence type="ECO:0000313" key="5">
    <source>
        <dbReference type="EMBL" id="CAD5231356.1"/>
    </source>
</evidence>
<dbReference type="Proteomes" id="UP000582659">
    <property type="component" value="Unassembled WGS sequence"/>
</dbReference>
<evidence type="ECO:0000256" key="1">
    <source>
        <dbReference type="ARBA" id="ARBA00022737"/>
    </source>
</evidence>
<evidence type="ECO:0000313" key="8">
    <source>
        <dbReference type="WBParaSite" id="BXY_0399600.1"/>
    </source>
</evidence>
<gene>
    <name evidence="5" type="ORF">BXYJ_LOCUS11452</name>
</gene>
<keyword evidence="7" id="KW-1185">Reference proteome</keyword>